<sequence length="664" mass="69450">MPTRFEAYRMRDGVTLLAEDYFNPVLADIDARIAELEGRRADLQGVIDDLTRFGLARIDTLIGPAMSAVNAMLDELTQRRDELLSAIGNVGNLATQAQLDAAIASHTHQASQISDSTAVGRSVLTAADAAAARAALGVAPPISITGPTSAYVTTTVTLTITDLDDFDAYTVTASHGTVSRSGATITYTAPATVPSGGTAKLTIQRGAGSRSVTMQILPASVLPPTVTVTGSPSDVPESPLIGTSAFQTAGAPDTHASTTWRARRVSDGVVVWESVNDTANLTQIVVPNGILQENTQYRFEAIHNGATLGASAVGFIQATTKAQFALIIGLLQVATGGGAGTYSRIDKDFNTISNPGAAYFNNHPTYAGIVTQTIDGQAMVRIPKFWFKAGAVPSGPHAGKVYWMISDQPVSGFSVHPAFIGAGGVEMNQVWVGKYQASSSGGKLQSVPGVAPRVSMDFPTARAEAYARNTGGVSGFRLWSDYDIAAIQMLASIELGGLDTQSLIGQGRVSQSSAANVDASDVAQATWRGIVGLWGNVWQMVDGIKRNGGNWWRWQYNVPGNTTTSDFATGYVNTGRAALTSSGYPVTFDTTLLSAGIIVPATVDGTQSNGSTGDYFWSNTNTDDRIAYHGGYWSNGADAGLFSLSVGVAPSDANGTLGARLAKV</sequence>
<keyword evidence="1" id="KW-0175">Coiled coil</keyword>
<evidence type="ECO:0000256" key="1">
    <source>
        <dbReference type="SAM" id="Coils"/>
    </source>
</evidence>
<evidence type="ECO:0000313" key="2">
    <source>
        <dbReference type="EMBL" id="TSE33011.1"/>
    </source>
</evidence>
<proteinExistence type="predicted"/>
<protein>
    <recommendedName>
        <fullName evidence="4">Minor tail protein</fullName>
    </recommendedName>
</protein>
<organism evidence="2 3">
    <name type="scientific">Tepidimonas taiwanensis</name>
    <dbReference type="NCBI Taxonomy" id="307486"/>
    <lineage>
        <taxon>Bacteria</taxon>
        <taxon>Pseudomonadati</taxon>
        <taxon>Pseudomonadota</taxon>
        <taxon>Betaproteobacteria</taxon>
        <taxon>Burkholderiales</taxon>
        <taxon>Tepidimonas</taxon>
    </lineage>
</organism>
<accession>A0A554XAZ7</accession>
<dbReference type="EMBL" id="VJOM01000006">
    <property type="protein sequence ID" value="TSE33011.1"/>
    <property type="molecule type" value="Genomic_DNA"/>
</dbReference>
<dbReference type="RefSeq" id="WP_185974879.1">
    <property type="nucleotide sequence ID" value="NZ_CP083911.1"/>
</dbReference>
<comment type="caution">
    <text evidence="2">The sequence shown here is derived from an EMBL/GenBank/DDBJ whole genome shotgun (WGS) entry which is preliminary data.</text>
</comment>
<feature type="coiled-coil region" evidence="1">
    <location>
        <begin position="26"/>
        <end position="86"/>
    </location>
</feature>
<name>A0A554XAZ7_9BURK</name>
<evidence type="ECO:0008006" key="4">
    <source>
        <dbReference type="Google" id="ProtNLM"/>
    </source>
</evidence>
<gene>
    <name evidence="2" type="ORF">Ttaiw_00872</name>
</gene>
<dbReference type="AlphaFoldDB" id="A0A554XAZ7"/>
<evidence type="ECO:0000313" key="3">
    <source>
        <dbReference type="Proteomes" id="UP000317763"/>
    </source>
</evidence>
<keyword evidence="3" id="KW-1185">Reference proteome</keyword>
<dbReference type="Proteomes" id="UP000317763">
    <property type="component" value="Unassembled WGS sequence"/>
</dbReference>
<reference evidence="2 3" key="1">
    <citation type="submission" date="2019-07" db="EMBL/GenBank/DDBJ databases">
        <title>Tepidimonas taiwanensis I1-1 draft genome.</title>
        <authorList>
            <person name="Da Costa M.S."/>
            <person name="Froufe H.J.C."/>
            <person name="Egas C."/>
            <person name="Albuquerque L."/>
        </authorList>
    </citation>
    <scope>NUCLEOTIDE SEQUENCE [LARGE SCALE GENOMIC DNA]</scope>
    <source>
        <strain evidence="2 3">I1-1</strain>
    </source>
</reference>